<proteinExistence type="predicted"/>
<feature type="region of interest" description="Disordered" evidence="1">
    <location>
        <begin position="109"/>
        <end position="138"/>
    </location>
</feature>
<dbReference type="InterPro" id="IPR021109">
    <property type="entry name" value="Peptidase_aspartic_dom_sf"/>
</dbReference>
<protein>
    <recommendedName>
        <fullName evidence="2">Ras-GAP domain-containing protein</fullName>
    </recommendedName>
</protein>
<dbReference type="Proteomes" id="UP001235939">
    <property type="component" value="Chromosome 22"/>
</dbReference>
<reference evidence="3 4" key="1">
    <citation type="submission" date="2022-03" db="EMBL/GenBank/DDBJ databases">
        <title>A chromosomal length assembly of Cordylochernes scorpioides.</title>
        <authorList>
            <person name="Zeh D."/>
            <person name="Zeh J."/>
        </authorList>
    </citation>
    <scope>NUCLEOTIDE SEQUENCE [LARGE SCALE GENOMIC DNA]</scope>
    <source>
        <strain evidence="3">IN4F17</strain>
        <tissue evidence="3">Whole Body</tissue>
    </source>
</reference>
<evidence type="ECO:0000313" key="4">
    <source>
        <dbReference type="Proteomes" id="UP001235939"/>
    </source>
</evidence>
<sequence>MKGIAEDIYQILIAKDVEKVDQFLKECRKIELMKKRRITARKFERLPNVALVAYEEEDLPSLIRIIVQEEIQMVKIPPTACFLGVEQKAESAPLENLIKREVKRELAPITGKSSFPRPQRSYTRPLPQQRSENSEVRKTDAWRIPNDQSICFHCGRPGHVIAVEKKQHSVAFPPISSPPSPGKLRGVSYTGGKAANVSEIPPPLITTNMKRNFVVISKYVETLGRCNIRITIKELEVRINFVVLSECSHHIILGWDFFQATNAIIDWGTGEMHLEECASQGIEDEDLAVYACEDCIIPGRSISKIAVISEKVKGAKDLIVEGHKDLLLKKELAIPSSVINFHHGRGDVWVTNATSRNQIIPACMLVGNLGKVGSCGIFSIDMDDCNEIRTNNKNEDIRQNILSLVYDTLSKEQRSNMAECLINYAEIFDFKRRTSRPFSGDNRPIKQRPYRVSPTERRAIQGKVDKMIKMGVAQGLLPGLLQWS</sequence>
<accession>A0ABY6LNQ1</accession>
<evidence type="ECO:0000256" key="1">
    <source>
        <dbReference type="SAM" id="MobiDB-lite"/>
    </source>
</evidence>
<gene>
    <name evidence="3" type="ORF">LAZ67_22001098</name>
</gene>
<organism evidence="3 4">
    <name type="scientific">Cordylochernes scorpioides</name>
    <dbReference type="NCBI Taxonomy" id="51811"/>
    <lineage>
        <taxon>Eukaryota</taxon>
        <taxon>Metazoa</taxon>
        <taxon>Ecdysozoa</taxon>
        <taxon>Arthropoda</taxon>
        <taxon>Chelicerata</taxon>
        <taxon>Arachnida</taxon>
        <taxon>Pseudoscorpiones</taxon>
        <taxon>Cheliferoidea</taxon>
        <taxon>Chernetidae</taxon>
        <taxon>Cordylochernes</taxon>
    </lineage>
</organism>
<evidence type="ECO:0000259" key="2">
    <source>
        <dbReference type="PROSITE" id="PS50018"/>
    </source>
</evidence>
<keyword evidence="4" id="KW-1185">Reference proteome</keyword>
<evidence type="ECO:0000313" key="3">
    <source>
        <dbReference type="EMBL" id="UYV82855.1"/>
    </source>
</evidence>
<feature type="compositionally biased region" description="Polar residues" evidence="1">
    <location>
        <begin position="120"/>
        <end position="131"/>
    </location>
</feature>
<dbReference type="InterPro" id="IPR001936">
    <property type="entry name" value="RasGAP_dom"/>
</dbReference>
<name>A0ABY6LNQ1_9ARAC</name>
<dbReference type="PROSITE" id="PS50018">
    <property type="entry name" value="RAS_GTPASE_ACTIV_2"/>
    <property type="match status" value="1"/>
</dbReference>
<dbReference type="EMBL" id="CP092884">
    <property type="protein sequence ID" value="UYV82855.1"/>
    <property type="molecule type" value="Genomic_DNA"/>
</dbReference>
<dbReference type="Gene3D" id="2.40.70.10">
    <property type="entry name" value="Acid Proteases"/>
    <property type="match status" value="1"/>
</dbReference>
<feature type="domain" description="Ras-GAP" evidence="2">
    <location>
        <begin position="1"/>
        <end position="225"/>
    </location>
</feature>